<dbReference type="NCBIfam" id="TIGR00125">
    <property type="entry name" value="cyt_tran_rel"/>
    <property type="match status" value="1"/>
</dbReference>
<dbReference type="AlphaFoldDB" id="A0A2M8EPK5"/>
<dbReference type="Proteomes" id="UP000230251">
    <property type="component" value="Unassembled WGS sequence"/>
</dbReference>
<gene>
    <name evidence="4" type="ORF">CO057_01930</name>
</gene>
<dbReference type="PANTHER" id="PTHR21342:SF0">
    <property type="entry name" value="BIFUNCTIONAL NMN ADENYLYLTRANSFERASE_NUDIX HYDROLASE"/>
    <property type="match status" value="1"/>
</dbReference>
<organism evidence="4 5">
    <name type="scientific">Candidatus Uhrbacteria bacterium CG_4_9_14_0_2_um_filter_41_50</name>
    <dbReference type="NCBI Taxonomy" id="1975031"/>
    <lineage>
        <taxon>Bacteria</taxon>
        <taxon>Candidatus Uhriibacteriota</taxon>
    </lineage>
</organism>
<dbReference type="GO" id="GO:0016779">
    <property type="term" value="F:nucleotidyltransferase activity"/>
    <property type="evidence" value="ECO:0007669"/>
    <property type="project" value="UniProtKB-KW"/>
</dbReference>
<dbReference type="InterPro" id="IPR014729">
    <property type="entry name" value="Rossmann-like_a/b/a_fold"/>
</dbReference>
<dbReference type="Gene3D" id="3.40.50.620">
    <property type="entry name" value="HUPs"/>
    <property type="match status" value="1"/>
</dbReference>
<evidence type="ECO:0000313" key="4">
    <source>
        <dbReference type="EMBL" id="PJC24607.1"/>
    </source>
</evidence>
<dbReference type="PANTHER" id="PTHR21342">
    <property type="entry name" value="PHOSPHOPANTETHEINE ADENYLYLTRANSFERASE"/>
    <property type="match status" value="1"/>
</dbReference>
<protein>
    <recommendedName>
        <fullName evidence="3">Cytidyltransferase-like domain-containing protein</fullName>
    </recommendedName>
</protein>
<comment type="caution">
    <text evidence="4">The sequence shown here is derived from an EMBL/GenBank/DDBJ whole genome shotgun (WGS) entry which is preliminary data.</text>
</comment>
<evidence type="ECO:0000256" key="2">
    <source>
        <dbReference type="ARBA" id="ARBA00022695"/>
    </source>
</evidence>
<evidence type="ECO:0000313" key="5">
    <source>
        <dbReference type="Proteomes" id="UP000230251"/>
    </source>
</evidence>
<name>A0A2M8EPK5_9BACT</name>
<evidence type="ECO:0000256" key="1">
    <source>
        <dbReference type="ARBA" id="ARBA00022679"/>
    </source>
</evidence>
<sequence>MSTCIFPGRFQPFHTGHLMVVQGMIKSCGKVVIAICYGDAREDDLFSAEEVREMISAALLAEDIVDANIVDVSDCEDDAEWVDKILEAAGNPEEVKMWTGDDDMKQIFETAGLAIQNISPVPGFNGTEIRKMIESKDSTWREKVPAGALDVVYGKFFKE</sequence>
<evidence type="ECO:0000259" key="3">
    <source>
        <dbReference type="Pfam" id="PF01467"/>
    </source>
</evidence>
<dbReference type="SUPFAM" id="SSF52374">
    <property type="entry name" value="Nucleotidylyl transferase"/>
    <property type="match status" value="1"/>
</dbReference>
<dbReference type="InterPro" id="IPR004821">
    <property type="entry name" value="Cyt_trans-like"/>
</dbReference>
<reference evidence="5" key="1">
    <citation type="submission" date="2017-09" db="EMBL/GenBank/DDBJ databases">
        <title>Depth-based differentiation of microbial function through sediment-hosted aquifers and enrichment of novel symbionts in the deep terrestrial subsurface.</title>
        <authorList>
            <person name="Probst A.J."/>
            <person name="Ladd B."/>
            <person name="Jarett J.K."/>
            <person name="Geller-Mcgrath D.E."/>
            <person name="Sieber C.M.K."/>
            <person name="Emerson J.B."/>
            <person name="Anantharaman K."/>
            <person name="Thomas B.C."/>
            <person name="Malmstrom R."/>
            <person name="Stieglmeier M."/>
            <person name="Klingl A."/>
            <person name="Woyke T."/>
            <person name="Ryan C.M."/>
            <person name="Banfield J.F."/>
        </authorList>
    </citation>
    <scope>NUCLEOTIDE SEQUENCE [LARGE SCALE GENOMIC DNA]</scope>
</reference>
<dbReference type="Pfam" id="PF01467">
    <property type="entry name" value="CTP_transf_like"/>
    <property type="match status" value="1"/>
</dbReference>
<keyword evidence="2" id="KW-0548">Nucleotidyltransferase</keyword>
<keyword evidence="1" id="KW-0808">Transferase</keyword>
<proteinExistence type="predicted"/>
<dbReference type="EMBL" id="PFSI01000030">
    <property type="protein sequence ID" value="PJC24607.1"/>
    <property type="molecule type" value="Genomic_DNA"/>
</dbReference>
<feature type="domain" description="Cytidyltransferase-like" evidence="3">
    <location>
        <begin position="5"/>
        <end position="84"/>
    </location>
</feature>
<accession>A0A2M8EPK5</accession>